<name>A0A1E5R6A6_9ASCO</name>
<reference evidence="2" key="1">
    <citation type="journal article" date="2016" name="Genome Announc.">
        <title>Genome sequences of three species of Hanseniaspora isolated from spontaneous wine fermentations.</title>
        <authorList>
            <person name="Sternes P.R."/>
            <person name="Lee D."/>
            <person name="Kutyna D.R."/>
            <person name="Borneman A.R."/>
        </authorList>
    </citation>
    <scope>NUCLEOTIDE SEQUENCE [LARGE SCALE GENOMIC DNA]</scope>
    <source>
        <strain evidence="2">AWRI3578</strain>
    </source>
</reference>
<protein>
    <submittedName>
        <fullName evidence="1">Uncharacterized protein</fullName>
    </submittedName>
</protein>
<dbReference type="AlphaFoldDB" id="A0A1E5R6A6"/>
<dbReference type="OrthoDB" id="4069549at2759"/>
<accession>A0A1E5R6A6</accession>
<gene>
    <name evidence="1" type="ORF">AWRI3578_g3260</name>
</gene>
<keyword evidence="2" id="KW-1185">Reference proteome</keyword>
<organism evidence="1 2">
    <name type="scientific">Hanseniaspora opuntiae</name>
    <dbReference type="NCBI Taxonomy" id="211096"/>
    <lineage>
        <taxon>Eukaryota</taxon>
        <taxon>Fungi</taxon>
        <taxon>Dikarya</taxon>
        <taxon>Ascomycota</taxon>
        <taxon>Saccharomycotina</taxon>
        <taxon>Saccharomycetes</taxon>
        <taxon>Saccharomycodales</taxon>
        <taxon>Saccharomycodaceae</taxon>
        <taxon>Hanseniaspora</taxon>
    </lineage>
</organism>
<sequence>MSCQPDYISRYELETMKIQMFPARLNSRVFFGPLNSITNLSFLTENNIKHIVTVNIPTTLCMKYCEKIPMNIDEYTLLTLDSNLPGSVNGMDDALVRFNQVFSNNIKNFVKSQLPDSMNLLYSTSSLNYLASNIITCEGYEKLVVFNDFLALVQNSSDLYGNALIVSSNGNDDSLVALLSSAVLKDNINLQLNSVIQHLQMLRPSMKAANYNKIQYSQGFIQYCELIKSKCWKELMKKEQINRERKALLANRNSSYKREEPNYIEASNNQYYNEVGDDRSFSENKMMTPTCDLDHMKQEFPDRVFKKLRYSQE</sequence>
<evidence type="ECO:0000313" key="2">
    <source>
        <dbReference type="Proteomes" id="UP000095605"/>
    </source>
</evidence>
<dbReference type="EMBL" id="LPNL01000008">
    <property type="protein sequence ID" value="OEJ82421.1"/>
    <property type="molecule type" value="Genomic_DNA"/>
</dbReference>
<evidence type="ECO:0000313" key="1">
    <source>
        <dbReference type="EMBL" id="OEJ82421.1"/>
    </source>
</evidence>
<proteinExistence type="predicted"/>
<dbReference type="Proteomes" id="UP000095605">
    <property type="component" value="Unassembled WGS sequence"/>
</dbReference>
<comment type="caution">
    <text evidence="1">The sequence shown here is derived from an EMBL/GenBank/DDBJ whole genome shotgun (WGS) entry which is preliminary data.</text>
</comment>